<reference evidence="2 3" key="1">
    <citation type="submission" date="2017-09" db="EMBL/GenBank/DDBJ databases">
        <title>Depth-based differentiation of microbial function through sediment-hosted aquifers and enrichment of novel symbionts in the deep terrestrial subsurface.</title>
        <authorList>
            <person name="Probst A.J."/>
            <person name="Ladd B."/>
            <person name="Jarett J.K."/>
            <person name="Geller-Mcgrath D.E."/>
            <person name="Sieber C.M."/>
            <person name="Emerson J.B."/>
            <person name="Anantharaman K."/>
            <person name="Thomas B.C."/>
            <person name="Malmstrom R."/>
            <person name="Stieglmeier M."/>
            <person name="Klingl A."/>
            <person name="Woyke T."/>
            <person name="Ryan C.M."/>
            <person name="Banfield J.F."/>
        </authorList>
    </citation>
    <scope>NUCLEOTIDE SEQUENCE [LARGE SCALE GENOMIC DNA]</scope>
    <source>
        <strain evidence="2">CG10_big_fil_rev_8_21_14_0_10_50_16</strain>
    </source>
</reference>
<dbReference type="InterPro" id="IPR018911">
    <property type="entry name" value="Gmad2_Ig-like_dom"/>
</dbReference>
<dbReference type="AlphaFoldDB" id="A0A2H0RLR9"/>
<name>A0A2H0RLR9_9BACT</name>
<protein>
    <recommendedName>
        <fullName evidence="1">Bacterial spore germination immunoglobulin-like domain-containing protein</fullName>
    </recommendedName>
</protein>
<proteinExistence type="predicted"/>
<evidence type="ECO:0000313" key="3">
    <source>
        <dbReference type="Proteomes" id="UP000230084"/>
    </source>
</evidence>
<dbReference type="Pfam" id="PF10648">
    <property type="entry name" value="Gmad2"/>
    <property type="match status" value="1"/>
</dbReference>
<feature type="domain" description="Bacterial spore germination immunoglobulin-like" evidence="1">
    <location>
        <begin position="53"/>
        <end position="139"/>
    </location>
</feature>
<dbReference type="Proteomes" id="UP000230084">
    <property type="component" value="Unassembled WGS sequence"/>
</dbReference>
<dbReference type="EMBL" id="PCYM01000006">
    <property type="protein sequence ID" value="PIR47410.1"/>
    <property type="molecule type" value="Genomic_DNA"/>
</dbReference>
<evidence type="ECO:0000313" key="2">
    <source>
        <dbReference type="EMBL" id="PIR47410.1"/>
    </source>
</evidence>
<accession>A0A2H0RLR9</accession>
<evidence type="ECO:0000259" key="1">
    <source>
        <dbReference type="Pfam" id="PF10648"/>
    </source>
</evidence>
<comment type="caution">
    <text evidence="2">The sequence shown here is derived from an EMBL/GenBank/DDBJ whole genome shotgun (WGS) entry which is preliminary data.</text>
</comment>
<gene>
    <name evidence="2" type="ORF">COV06_03035</name>
</gene>
<organism evidence="2 3">
    <name type="scientific">Candidatus Uhrbacteria bacterium CG10_big_fil_rev_8_21_14_0_10_50_16</name>
    <dbReference type="NCBI Taxonomy" id="1975039"/>
    <lineage>
        <taxon>Bacteria</taxon>
        <taxon>Candidatus Uhriibacteriota</taxon>
    </lineage>
</organism>
<sequence>MKKLITVFGALMFIGSGCLTVNVDINADQGEVPDVSLSIAADEVLEMATPSDNITVFEPLVSQEVDSVIFVEGEARVFEQAFTWRLTDMVTGNAFEGHETTSATDIGLFGPFSFSINVPADYGSNLLLEVFQYSAADGAQIDTVSIPLILTN</sequence>
<dbReference type="PROSITE" id="PS51257">
    <property type="entry name" value="PROKAR_LIPOPROTEIN"/>
    <property type="match status" value="1"/>
</dbReference>